<evidence type="ECO:0000313" key="2">
    <source>
        <dbReference type="Proteomes" id="UP001362999"/>
    </source>
</evidence>
<organism evidence="1 2">
    <name type="scientific">Favolaschia claudopus</name>
    <dbReference type="NCBI Taxonomy" id="2862362"/>
    <lineage>
        <taxon>Eukaryota</taxon>
        <taxon>Fungi</taxon>
        <taxon>Dikarya</taxon>
        <taxon>Basidiomycota</taxon>
        <taxon>Agaricomycotina</taxon>
        <taxon>Agaricomycetes</taxon>
        <taxon>Agaricomycetidae</taxon>
        <taxon>Agaricales</taxon>
        <taxon>Marasmiineae</taxon>
        <taxon>Mycenaceae</taxon>
        <taxon>Favolaschia</taxon>
    </lineage>
</organism>
<name>A0AAW0BFH9_9AGAR</name>
<comment type="caution">
    <text evidence="1">The sequence shown here is derived from an EMBL/GenBank/DDBJ whole genome shotgun (WGS) entry which is preliminary data.</text>
</comment>
<evidence type="ECO:0000313" key="1">
    <source>
        <dbReference type="EMBL" id="KAK7024923.1"/>
    </source>
</evidence>
<keyword evidence="2" id="KW-1185">Reference proteome</keyword>
<sequence>MQRKRFWQFKDSTSTKTMRQTASDLAARVINTAESAAASSKKILRARTVAGSEPELNLSRHAESGPEFVPYICAFPLRLIPHLARILQQTGLPSKWKRLVSESQTYSSLSTNYAHTLRPEVLCLVRLGNHNLSSPILVPRPPLSLVVREVRLRDPVQAIIADCRSPGHPAQVTVLVSRLCMRPLWDGSSQWTSWENFLWQH</sequence>
<gene>
    <name evidence="1" type="ORF">R3P38DRAFT_1054208</name>
</gene>
<reference evidence="1 2" key="1">
    <citation type="journal article" date="2024" name="J Genomics">
        <title>Draft genome sequencing and assembly of Favolaschia claudopus CIRM-BRFM 2984 isolated from oak limbs.</title>
        <authorList>
            <person name="Navarro D."/>
            <person name="Drula E."/>
            <person name="Chaduli D."/>
            <person name="Cazenave R."/>
            <person name="Ahrendt S."/>
            <person name="Wang J."/>
            <person name="Lipzen A."/>
            <person name="Daum C."/>
            <person name="Barry K."/>
            <person name="Grigoriev I.V."/>
            <person name="Favel A."/>
            <person name="Rosso M.N."/>
            <person name="Martin F."/>
        </authorList>
    </citation>
    <scope>NUCLEOTIDE SEQUENCE [LARGE SCALE GENOMIC DNA]</scope>
    <source>
        <strain evidence="1 2">CIRM-BRFM 2984</strain>
    </source>
</reference>
<dbReference type="Proteomes" id="UP001362999">
    <property type="component" value="Unassembled WGS sequence"/>
</dbReference>
<accession>A0AAW0BFH9</accession>
<protein>
    <submittedName>
        <fullName evidence="1">Uncharacterized protein</fullName>
    </submittedName>
</protein>
<proteinExistence type="predicted"/>
<dbReference type="EMBL" id="JAWWNJ010000034">
    <property type="protein sequence ID" value="KAK7024923.1"/>
    <property type="molecule type" value="Genomic_DNA"/>
</dbReference>
<dbReference type="AlphaFoldDB" id="A0AAW0BFH9"/>